<comment type="pathway">
    <text evidence="1">Lipid metabolism.</text>
</comment>
<keyword evidence="9 12" id="KW-0456">Lyase</keyword>
<keyword evidence="2 12" id="KW-0444">Lipid biosynthesis</keyword>
<dbReference type="CDD" id="cd04024">
    <property type="entry name" value="C2A_Synaptotagmin-like"/>
    <property type="match status" value="1"/>
</dbReference>
<evidence type="ECO:0000256" key="5">
    <source>
        <dbReference type="ARBA" id="ARBA00023098"/>
    </source>
</evidence>
<dbReference type="CDD" id="cd04039">
    <property type="entry name" value="C2_PSD"/>
    <property type="match status" value="1"/>
</dbReference>
<dbReference type="EC" id="4.1.1.65" evidence="12"/>
<feature type="region of interest" description="Disordered" evidence="13">
    <location>
        <begin position="11"/>
        <end position="44"/>
    </location>
</feature>
<keyword evidence="6 12" id="KW-0472">Membrane</keyword>
<feature type="region of interest" description="Disordered" evidence="13">
    <location>
        <begin position="1084"/>
        <end position="1153"/>
    </location>
</feature>
<feature type="region of interest" description="Disordered" evidence="13">
    <location>
        <begin position="200"/>
        <end position="261"/>
    </location>
</feature>
<feature type="compositionally biased region" description="Low complexity" evidence="13">
    <location>
        <begin position="445"/>
        <end position="464"/>
    </location>
</feature>
<dbReference type="Gene3D" id="2.60.40.150">
    <property type="entry name" value="C2 domain"/>
    <property type="match status" value="2"/>
</dbReference>
<evidence type="ECO:0000259" key="15">
    <source>
        <dbReference type="PROSITE" id="PS50222"/>
    </source>
</evidence>
<keyword evidence="5 12" id="KW-0443">Lipid metabolism</keyword>
<organism evidence="16 17">
    <name type="scientific">Madurella fahalii</name>
    <dbReference type="NCBI Taxonomy" id="1157608"/>
    <lineage>
        <taxon>Eukaryota</taxon>
        <taxon>Fungi</taxon>
        <taxon>Dikarya</taxon>
        <taxon>Ascomycota</taxon>
        <taxon>Pezizomycotina</taxon>
        <taxon>Sordariomycetes</taxon>
        <taxon>Sordariomycetidae</taxon>
        <taxon>Sordariales</taxon>
        <taxon>Sordariales incertae sedis</taxon>
        <taxon>Madurella</taxon>
    </lineage>
</organism>
<feature type="compositionally biased region" description="Low complexity" evidence="13">
    <location>
        <begin position="496"/>
        <end position="505"/>
    </location>
</feature>
<feature type="active site" description="Schiff-base intermediate with substrate; via pyruvic acid; for decarboxylase activity" evidence="12">
    <location>
        <position position="1049"/>
    </location>
</feature>
<comment type="subunit">
    <text evidence="12">Heterodimer of a large membrane-associated beta subunit and a small pyruvoyl-containing alpha subunit. Interacts with pstB2. This interaction may be a means to structurally tether the donor membrane (ER) harboring PstB2 to acceptor membranes (Golgi/endosomes) harboring PSD2 during PtdSer transport to the site of PtdEtn synthesis.</text>
</comment>
<comment type="PTM">
    <text evidence="12">Is synthesized initially as an inactive proenzyme. Formation of the active enzyme involves a self-maturation process in which the active site pyruvoyl group is generated from an internal serine residue via an autocatalytic post-translational modification. Two non-identical subunits are generated from the proenzyme in this reaction, and the pyruvate is formed at the N-terminus of the alpha chain, which is derived from the carboxyl end of the proenzyme. The autoendoproteolytic cleavage occurs by a canonical serine protease mechanism, in which the side chain hydroxyl group of the serine supplies its oxygen atom to form the C-terminus of the beta chain, while the remainder of the serine residue undergoes an oxidative deamination to produce ammonia and the pyruvoyl prosthetic group on the alpha chain. During this reaction, the Ser that is part of the protease active site of the proenzyme becomes the pyruvoyl prosthetic group, which constitutes an essential element of the active site of the mature decarboxylase.</text>
</comment>
<proteinExistence type="inferred from homology"/>
<name>A0ABQ0G8U5_9PEZI</name>
<evidence type="ECO:0000256" key="9">
    <source>
        <dbReference type="ARBA" id="ARBA00023239"/>
    </source>
</evidence>
<dbReference type="InterPro" id="IPR002048">
    <property type="entry name" value="EF_hand_dom"/>
</dbReference>
<dbReference type="InterPro" id="IPR003817">
    <property type="entry name" value="PS_Dcarbxylase"/>
</dbReference>
<evidence type="ECO:0000256" key="1">
    <source>
        <dbReference type="ARBA" id="ARBA00005189"/>
    </source>
</evidence>
<evidence type="ECO:0000256" key="12">
    <source>
        <dbReference type="HAMAP-Rule" id="MF_03209"/>
    </source>
</evidence>
<comment type="function">
    <text evidence="12">Catalyzes the formation of phosphatidylethanolamine (PtdEtn) from phosphatidylserine (PtdSer). Plays a central role in phospholipid metabolism and in the interorganelle trafficking of phosphatidylserine.</text>
</comment>
<protein>
    <recommendedName>
        <fullName evidence="12">Phosphatidylserine decarboxylase proenzyme 2</fullName>
        <ecNumber evidence="12">4.1.1.65</ecNumber>
    </recommendedName>
    <component>
        <recommendedName>
            <fullName evidence="12">Phosphatidylserine decarboxylase 2 beta chain</fullName>
        </recommendedName>
    </component>
    <component>
        <recommendedName>
            <fullName evidence="12">Phosphatidylserine decarboxylase 2 alpha chain</fullName>
        </recommendedName>
    </component>
</protein>
<keyword evidence="10 12" id="KW-1208">Phospholipid metabolism</keyword>
<evidence type="ECO:0000313" key="16">
    <source>
        <dbReference type="EMBL" id="GAB1313995.1"/>
    </source>
</evidence>
<evidence type="ECO:0000256" key="10">
    <source>
        <dbReference type="ARBA" id="ARBA00023264"/>
    </source>
</evidence>
<dbReference type="InterPro" id="IPR018247">
    <property type="entry name" value="EF_Hand_1_Ca_BS"/>
</dbReference>
<evidence type="ECO:0000256" key="8">
    <source>
        <dbReference type="ARBA" id="ARBA00023209"/>
    </source>
</evidence>
<feature type="active site" description="Charge relay system; for autoendoproteolytic cleavage activity" evidence="12">
    <location>
        <position position="962"/>
    </location>
</feature>
<dbReference type="RefSeq" id="XP_070915726.1">
    <property type="nucleotide sequence ID" value="XM_071059625.1"/>
</dbReference>
<comment type="similarity">
    <text evidence="12">Belongs to the phosphatidylserine decarboxylase family. PSD-B subfamily. Eukaryotic type II sub-subfamily.</text>
</comment>
<dbReference type="EMBL" id="BAAFSV010000002">
    <property type="protein sequence ID" value="GAB1313995.1"/>
    <property type="molecule type" value="Genomic_DNA"/>
</dbReference>
<evidence type="ECO:0000256" key="4">
    <source>
        <dbReference type="ARBA" id="ARBA00022837"/>
    </source>
</evidence>
<feature type="compositionally biased region" description="Low complexity" evidence="13">
    <location>
        <begin position="14"/>
        <end position="29"/>
    </location>
</feature>
<dbReference type="Gene3D" id="1.10.238.10">
    <property type="entry name" value="EF-hand"/>
    <property type="match status" value="1"/>
</dbReference>
<dbReference type="GeneID" id="98174948"/>
<accession>A0ABQ0G8U5</accession>
<comment type="caution">
    <text evidence="16">The sequence shown here is derived from an EMBL/GenBank/DDBJ whole genome shotgun (WGS) entry which is preliminary data.</text>
</comment>
<comment type="pathway">
    <text evidence="12">Phospholipid metabolism; phosphatidylethanolamine biosynthesis; phosphatidylethanolamine from CDP-diacylglycerol: step 2/2.</text>
</comment>
<dbReference type="PANTHER" id="PTHR10067">
    <property type="entry name" value="PHOSPHATIDYLSERINE DECARBOXYLASE"/>
    <property type="match status" value="1"/>
</dbReference>
<feature type="compositionally biased region" description="Low complexity" evidence="13">
    <location>
        <begin position="1141"/>
        <end position="1153"/>
    </location>
</feature>
<evidence type="ECO:0000259" key="14">
    <source>
        <dbReference type="PROSITE" id="PS50004"/>
    </source>
</evidence>
<evidence type="ECO:0000256" key="11">
    <source>
        <dbReference type="ARBA" id="ARBA00023317"/>
    </source>
</evidence>
<feature type="domain" description="EF-hand" evidence="15">
    <location>
        <begin position="547"/>
        <end position="582"/>
    </location>
</feature>
<feature type="chain" id="PRO_5044911697" description="Phosphatidylserine decarboxylase 2 beta chain" evidence="12">
    <location>
        <begin position="1"/>
        <end position="1048"/>
    </location>
</feature>
<dbReference type="InterPro" id="IPR011992">
    <property type="entry name" value="EF-hand-dom_pair"/>
</dbReference>
<keyword evidence="7 12" id="KW-0865">Zymogen</keyword>
<dbReference type="SMART" id="SM00239">
    <property type="entry name" value="C2"/>
    <property type="match status" value="2"/>
</dbReference>
<dbReference type="PANTHER" id="PTHR10067:SF17">
    <property type="entry name" value="PHOSPHATIDYLSERINE DECARBOXYLASE PROENZYME 2"/>
    <property type="match status" value="1"/>
</dbReference>
<sequence>MVRIIPNRLKSGFSNSSATNSASNSRSTSPMRNKGDSASPEGRKDNGLVLHVVIMRARNLAAKDRGGTSDPYLVLNLGEARHITHSVPKTLNPEWNEQCELPVTGVQSLLLDVCCWDKDRFGKDYLGEFDLALEEIFADEKTEQPPKWYPLKSKRPGKKTSVVSGEVLLQFALRDAANRDATDEQVFEKFAAIANLALAGDSSRNPTPSRTPVLAPAQKSKTPSPSPPLGERRVDDNDDGDESEMYEDETPEDEDANKLEAAEKRTRRLRIKGLKRKKRDNPYEFVNGGSDVVGIIFLEICNITDLPPESNLTKTSFDMDPFVVASLGKKTYRTKTIRHNLNPVFNEKMIFQVLGHEQSYSFSFTVIDHDKYSGNDFIASLYFPVKEIIEKAPKADPETGLYNLKDVPEFSAPVQRPRFMRLGLSRTSSTQSLSKLARPVLSKNPSTTTTASATATPAQTPGASQVPSDSIPEDAQPPLPSPGLLQPGDNAVAAAPPTSGETTPPDGDDPDFITYTLPLKMKNLEKWEAKHNPQLTIRAKYMPYPALRQQFWRAMLKQYDADESGLISKVELTTMLDTLGSTLRESTIDSFFQRFPHKAGDNEDAEDLTMDEAVICLEDQLQAKTRSQGVTERVKNLLPDGDKVKNLLQLPGKGTASGAETPSEGIESSSESQTADSSTIAIPELNTPGEEGELLDRDDLNISTAEEHVVEIRECPICHQPRLNKRKDADIITHIATCASQDWRQVNNLMMGGFVTSSQAQRKWYSKVITKISYGGYKLGANSANILVQDRITGQINEEKMSVYVRLGIRLLYKGLKSNSMEKKRIRKLLKSLSIKQGKKYDDPASKAEIPKFIAFHGLDLSEVLLPINEFKNFNEFFYRALKPGSRPCSAPDNPRIIVSPADCRSVVFNRIETATKVWIKGREFSIKRLLGDAYPEDVARYENGGALGIFRLAPQDYHRFHIPVDGVMREPKTIAGEYYTVNPMAIRSALDVYGENVRILVPIDSPIFGRVMVICVGAMMVGSTVITRSGGEEVKRAEELGYFKFGGSTLVVLFEPGKMVFDDDLVDNSNTALETLVRVGMSVGHAPGEPQWTPDMRKDEDQITEADKQDAKRRIQGQVAEESPDDSGSGGDGEEITMKVPPSSVAAAAMAS</sequence>
<dbReference type="PROSITE" id="PS00018">
    <property type="entry name" value="EF_HAND_1"/>
    <property type="match status" value="1"/>
</dbReference>
<dbReference type="HAMAP" id="MF_00663">
    <property type="entry name" value="PS_decarb_PSD_B_type2"/>
    <property type="match status" value="1"/>
</dbReference>
<evidence type="ECO:0000313" key="17">
    <source>
        <dbReference type="Proteomes" id="UP001628179"/>
    </source>
</evidence>
<feature type="region of interest" description="Disordered" evidence="13">
    <location>
        <begin position="645"/>
        <end position="696"/>
    </location>
</feature>
<dbReference type="Pfam" id="PF00168">
    <property type="entry name" value="C2"/>
    <property type="match status" value="2"/>
</dbReference>
<comment type="catalytic activity">
    <reaction evidence="12">
        <text>a 1,2-diacyl-sn-glycero-3-phospho-L-serine + H(+) = a 1,2-diacyl-sn-glycero-3-phosphoethanolamine + CO2</text>
        <dbReference type="Rhea" id="RHEA:20828"/>
        <dbReference type="ChEBI" id="CHEBI:15378"/>
        <dbReference type="ChEBI" id="CHEBI:16526"/>
        <dbReference type="ChEBI" id="CHEBI:57262"/>
        <dbReference type="ChEBI" id="CHEBI:64612"/>
        <dbReference type="EC" id="4.1.1.65"/>
    </reaction>
</comment>
<keyword evidence="4" id="KW-0106">Calcium</keyword>
<dbReference type="SUPFAM" id="SSF49562">
    <property type="entry name" value="C2 domain (Calcium/lipid-binding domain, CaLB)"/>
    <property type="match status" value="2"/>
</dbReference>
<keyword evidence="11 12" id="KW-0670">Pyruvate</keyword>
<dbReference type="InterPro" id="IPR033177">
    <property type="entry name" value="PSD-B"/>
</dbReference>
<evidence type="ECO:0000256" key="2">
    <source>
        <dbReference type="ARBA" id="ARBA00022516"/>
    </source>
</evidence>
<feature type="compositionally biased region" description="Polar residues" evidence="13">
    <location>
        <begin position="425"/>
        <end position="434"/>
    </location>
</feature>
<evidence type="ECO:0000256" key="7">
    <source>
        <dbReference type="ARBA" id="ARBA00023145"/>
    </source>
</evidence>
<keyword evidence="8 12" id="KW-0594">Phospholipid biosynthesis</keyword>
<gene>
    <name evidence="12 16" type="primary">PSD2</name>
    <name evidence="16" type="ORF">MFIFM68171_04205</name>
</gene>
<dbReference type="NCBIfam" id="TIGR00163">
    <property type="entry name" value="PS_decarb"/>
    <property type="match status" value="1"/>
</dbReference>
<reference evidence="16 17" key="1">
    <citation type="submission" date="2024-09" db="EMBL/GenBank/DDBJ databases">
        <title>Itraconazole resistance in Madurella fahalii resulting from another homologue of gene encoding cytochrome P450 14-alpha sterol demethylase (CYP51).</title>
        <authorList>
            <person name="Yoshioka I."/>
            <person name="Fahal A.H."/>
            <person name="Kaneko S."/>
            <person name="Yaguchi T."/>
        </authorList>
    </citation>
    <scope>NUCLEOTIDE SEQUENCE [LARGE SCALE GENOMIC DNA]</scope>
    <source>
        <strain evidence="16 17">IFM 68171</strain>
    </source>
</reference>
<dbReference type="SUPFAM" id="SSF47473">
    <property type="entry name" value="EF-hand"/>
    <property type="match status" value="1"/>
</dbReference>
<feature type="compositionally biased region" description="Low complexity" evidence="13">
    <location>
        <begin position="667"/>
        <end position="679"/>
    </location>
</feature>
<feature type="compositionally biased region" description="Basic and acidic residues" evidence="13">
    <location>
        <begin position="1096"/>
        <end position="1114"/>
    </location>
</feature>
<feature type="domain" description="C2" evidence="14">
    <location>
        <begin position="276"/>
        <end position="398"/>
    </location>
</feature>
<feature type="region of interest" description="Disordered" evidence="13">
    <location>
        <begin position="423"/>
        <end position="512"/>
    </location>
</feature>
<evidence type="ECO:0000256" key="13">
    <source>
        <dbReference type="SAM" id="MobiDB-lite"/>
    </source>
</evidence>
<dbReference type="Proteomes" id="UP001628179">
    <property type="component" value="Unassembled WGS sequence"/>
</dbReference>
<comment type="subcellular location">
    <subcellularLocation>
        <location evidence="12">Golgi apparatus membrane</location>
        <topology evidence="12">Peripheral membrane protein</topology>
        <orientation evidence="12">Cytoplasmic side</orientation>
    </subcellularLocation>
    <subcellularLocation>
        <location evidence="12">Endosome membrane</location>
        <topology evidence="12">Peripheral membrane protein</topology>
        <orientation evidence="12">Cytoplasmic side</orientation>
    </subcellularLocation>
</comment>
<dbReference type="InterPro" id="IPR000008">
    <property type="entry name" value="C2_dom"/>
</dbReference>
<feature type="site" description="Cleavage (non-hydrolytic); by autocatalysis" evidence="12">
    <location>
        <begin position="1048"/>
        <end position="1049"/>
    </location>
</feature>
<keyword evidence="12" id="KW-0333">Golgi apparatus</keyword>
<comment type="cofactor">
    <cofactor evidence="12">
        <name>pyruvate</name>
        <dbReference type="ChEBI" id="CHEBI:15361"/>
    </cofactor>
    <text evidence="12">Binds 1 pyruvoyl group covalently per subunit.</text>
</comment>
<dbReference type="Pfam" id="PF02666">
    <property type="entry name" value="PS_Dcarbxylase"/>
    <property type="match status" value="1"/>
</dbReference>
<feature type="active site" description="Charge relay system; for autoendoproteolytic cleavage activity" evidence="12">
    <location>
        <position position="903"/>
    </location>
</feature>
<feature type="modified residue" description="Pyruvic acid (Ser); by autocatalysis" evidence="12">
    <location>
        <position position="1049"/>
    </location>
</feature>
<feature type="active site" description="Charge relay system; for autoendoproteolytic cleavage activity" evidence="12">
    <location>
        <position position="1049"/>
    </location>
</feature>
<dbReference type="PROSITE" id="PS50222">
    <property type="entry name" value="EF_HAND_2"/>
    <property type="match status" value="1"/>
</dbReference>
<feature type="compositionally biased region" description="Acidic residues" evidence="13">
    <location>
        <begin position="236"/>
        <end position="255"/>
    </location>
</feature>
<evidence type="ECO:0000256" key="3">
    <source>
        <dbReference type="ARBA" id="ARBA00022793"/>
    </source>
</evidence>
<feature type="chain" id="PRO_5044911696" description="Phosphatidylserine decarboxylase 2 alpha chain" evidence="12">
    <location>
        <begin position="1049"/>
        <end position="1153"/>
    </location>
</feature>
<dbReference type="InterPro" id="IPR033179">
    <property type="entry name" value="PSD_type2_pro"/>
</dbReference>
<evidence type="ECO:0000256" key="6">
    <source>
        <dbReference type="ARBA" id="ARBA00023136"/>
    </source>
</evidence>
<keyword evidence="3 12" id="KW-0210">Decarboxylase</keyword>
<dbReference type="InterPro" id="IPR035892">
    <property type="entry name" value="C2_domain_sf"/>
</dbReference>
<keyword evidence="12" id="KW-0967">Endosome</keyword>
<keyword evidence="17" id="KW-1185">Reference proteome</keyword>
<dbReference type="PROSITE" id="PS50004">
    <property type="entry name" value="C2"/>
    <property type="match status" value="2"/>
</dbReference>
<feature type="domain" description="C2" evidence="14">
    <location>
        <begin position="30"/>
        <end position="149"/>
    </location>
</feature>
<comment type="domain">
    <text evidence="12">The C2 domains have an essential, but non-catalytic function. They may facilitate interactions with other proteins and are required for lipid transport function.</text>
</comment>